<dbReference type="PANTHER" id="PTHR11088:SF53">
    <property type="entry name" value="ADENYLATE ISOPENTENYLTRANSFERASE-LIKE"/>
    <property type="match status" value="1"/>
</dbReference>
<gene>
    <name evidence="8" type="primary">LOC107816040</name>
</gene>
<keyword evidence="4" id="KW-0547">Nucleotide-binding</keyword>
<evidence type="ECO:0000256" key="2">
    <source>
        <dbReference type="ARBA" id="ARBA00022679"/>
    </source>
</evidence>
<sequence length="382" mass="43897">MLMVHISCSISSILISAYLSLIIFIIQYHHFLMRRLLKSFVPTTHHCLLLHSSSYINHSKNLKFFLPNRLTWVRNMATGRTVVGPTNKNKIVVVMGATGSGKSKLSIDLATRYFPNSEIINSDKIQISKGLDITTNKISMSERRGVFHHLLGEFSSEFSPSDFRWVASDRISDIINRNKLPLIVGGSNSFIYAFLSNRFEPGLDVFNESNPVQCISKELLYNCCFIWVDVLTPVLNQYLFKRVDEMMKSGMYEELEEFFEKNGFSGANSASRHSGLRKAIGVPEMERYFQKYKNCTVEEKCRLYEEAVREIKENTRQLAEKQIWKIQRLREAGWDLQRVDATEAFTAAMTPGNTKIPVPATEIWEKQVVKPSVKIVKRFLLE</sequence>
<dbReference type="InterPro" id="IPR039657">
    <property type="entry name" value="Dimethylallyltransferase"/>
</dbReference>
<dbReference type="STRING" id="4097.A0A1S4C7T0"/>
<evidence type="ECO:0000256" key="5">
    <source>
        <dbReference type="ARBA" id="ARBA00022840"/>
    </source>
</evidence>
<dbReference type="Gene3D" id="3.40.50.300">
    <property type="entry name" value="P-loop containing nucleotide triphosphate hydrolases"/>
    <property type="match status" value="1"/>
</dbReference>
<dbReference type="GO" id="GO:0052381">
    <property type="term" value="F:tRNA dimethylallyltransferase activity"/>
    <property type="evidence" value="ECO:0000318"/>
    <property type="project" value="GO_Central"/>
</dbReference>
<dbReference type="GO" id="GO:0005524">
    <property type="term" value="F:ATP binding"/>
    <property type="evidence" value="ECO:0007669"/>
    <property type="project" value="UniProtKB-KW"/>
</dbReference>
<evidence type="ECO:0000256" key="4">
    <source>
        <dbReference type="ARBA" id="ARBA00022741"/>
    </source>
</evidence>
<evidence type="ECO:0000256" key="1">
    <source>
        <dbReference type="ARBA" id="ARBA00005842"/>
    </source>
</evidence>
<organism evidence="7 8">
    <name type="scientific">Nicotiana tabacum</name>
    <name type="common">Common tobacco</name>
    <dbReference type="NCBI Taxonomy" id="4097"/>
    <lineage>
        <taxon>Eukaryota</taxon>
        <taxon>Viridiplantae</taxon>
        <taxon>Streptophyta</taxon>
        <taxon>Embryophyta</taxon>
        <taxon>Tracheophyta</taxon>
        <taxon>Spermatophyta</taxon>
        <taxon>Magnoliopsida</taxon>
        <taxon>eudicotyledons</taxon>
        <taxon>Gunneridae</taxon>
        <taxon>Pentapetalae</taxon>
        <taxon>asterids</taxon>
        <taxon>lamiids</taxon>
        <taxon>Solanales</taxon>
        <taxon>Solanaceae</taxon>
        <taxon>Nicotianoideae</taxon>
        <taxon>Nicotianeae</taxon>
        <taxon>Nicotiana</taxon>
    </lineage>
</organism>
<keyword evidence="7" id="KW-1185">Reference proteome</keyword>
<dbReference type="GO" id="GO:0005739">
    <property type="term" value="C:mitochondrion"/>
    <property type="evidence" value="ECO:0000318"/>
    <property type="project" value="GO_Central"/>
</dbReference>
<dbReference type="RefSeq" id="XP_016497203.1">
    <property type="nucleotide sequence ID" value="XM_016641717.1"/>
</dbReference>
<proteinExistence type="inferred from homology"/>
<dbReference type="PANTHER" id="PTHR11088">
    <property type="entry name" value="TRNA DIMETHYLALLYLTRANSFERASE"/>
    <property type="match status" value="1"/>
</dbReference>
<dbReference type="PaxDb" id="4097-A0A1S4C7T0"/>
<dbReference type="GeneID" id="107816040"/>
<dbReference type="GO" id="GO:0009691">
    <property type="term" value="P:cytokinin biosynthetic process"/>
    <property type="evidence" value="ECO:0000318"/>
    <property type="project" value="GO_Central"/>
</dbReference>
<evidence type="ECO:0000256" key="6">
    <source>
        <dbReference type="SAM" id="Phobius"/>
    </source>
</evidence>
<keyword evidence="6" id="KW-0812">Transmembrane</keyword>
<dbReference type="Pfam" id="PF01715">
    <property type="entry name" value="IPPT"/>
    <property type="match status" value="2"/>
</dbReference>
<name>A0A1S4C7T0_TOBAC</name>
<keyword evidence="6" id="KW-1133">Transmembrane helix</keyword>
<reference evidence="7" key="1">
    <citation type="journal article" date="2014" name="Nat. Commun.">
        <title>The tobacco genome sequence and its comparison with those of tomato and potato.</title>
        <authorList>
            <person name="Sierro N."/>
            <person name="Battey J.N."/>
            <person name="Ouadi S."/>
            <person name="Bakaher N."/>
            <person name="Bovet L."/>
            <person name="Willig A."/>
            <person name="Goepfert S."/>
            <person name="Peitsch M.C."/>
            <person name="Ivanov N.V."/>
        </authorList>
    </citation>
    <scope>NUCLEOTIDE SEQUENCE [LARGE SCALE GENOMIC DNA]</scope>
</reference>
<reference evidence="8" key="2">
    <citation type="submission" date="2025-08" db="UniProtKB">
        <authorList>
            <consortium name="RefSeq"/>
        </authorList>
    </citation>
    <scope>IDENTIFICATION</scope>
    <source>
        <tissue evidence="8">Leaf</tissue>
    </source>
</reference>
<feature type="transmembrane region" description="Helical" evidence="6">
    <location>
        <begin position="6"/>
        <end position="28"/>
    </location>
</feature>
<dbReference type="GO" id="GO:0009824">
    <property type="term" value="F:AMP dimethylallyltransferase activity"/>
    <property type="evidence" value="ECO:0000318"/>
    <property type="project" value="GO_Central"/>
</dbReference>
<dbReference type="OrthoDB" id="775260at2759"/>
<dbReference type="AlphaFoldDB" id="A0A1S4C7T0"/>
<evidence type="ECO:0000313" key="7">
    <source>
        <dbReference type="Proteomes" id="UP000790787"/>
    </source>
</evidence>
<keyword evidence="2" id="KW-0808">Transferase</keyword>
<dbReference type="Proteomes" id="UP000790787">
    <property type="component" value="Chromosome 24"/>
</dbReference>
<accession>A0A1S4C7T0</accession>
<evidence type="ECO:0000256" key="3">
    <source>
        <dbReference type="ARBA" id="ARBA00022712"/>
    </source>
</evidence>
<dbReference type="Gene3D" id="1.10.287.890">
    <property type="entry name" value="Crystal structure of tRNA isopentenylpyrophosphate transferase (bh2366) domain"/>
    <property type="match status" value="1"/>
</dbReference>
<dbReference type="RefSeq" id="XP_016497203.1">
    <property type="nucleotide sequence ID" value="XM_016641717.2"/>
</dbReference>
<dbReference type="SUPFAM" id="SSF52540">
    <property type="entry name" value="P-loop containing nucleoside triphosphate hydrolases"/>
    <property type="match status" value="1"/>
</dbReference>
<dbReference type="SMR" id="A0A1S4C7T0"/>
<dbReference type="GO" id="GO:0006400">
    <property type="term" value="P:tRNA modification"/>
    <property type="evidence" value="ECO:0000318"/>
    <property type="project" value="GO_Central"/>
</dbReference>
<comment type="similarity">
    <text evidence="1">Belongs to the IPP transferase family.</text>
</comment>
<dbReference type="InterPro" id="IPR027417">
    <property type="entry name" value="P-loop_NTPase"/>
</dbReference>
<dbReference type="KEGG" id="nta:107816040"/>
<dbReference type="OMA" id="GIWEEQV"/>
<protein>
    <submittedName>
        <fullName evidence="8">Adenylate isopentenyltransferase-like</fullName>
    </submittedName>
</protein>
<keyword evidence="5" id="KW-0067">ATP-binding</keyword>
<evidence type="ECO:0000313" key="8">
    <source>
        <dbReference type="RefSeq" id="XP_016497203.1"/>
    </source>
</evidence>
<keyword evidence="3" id="KW-0203">Cytokinin biosynthesis</keyword>
<keyword evidence="6" id="KW-0472">Membrane</keyword>